<protein>
    <submittedName>
        <fullName evidence="2">Alpha-1,3-glucanase</fullName>
    </submittedName>
</protein>
<evidence type="ECO:0000313" key="2">
    <source>
        <dbReference type="EMBL" id="KKT45551.1"/>
    </source>
</evidence>
<proteinExistence type="predicted"/>
<feature type="compositionally biased region" description="Pro residues" evidence="1">
    <location>
        <begin position="228"/>
        <end position="249"/>
    </location>
</feature>
<name>A0A0G1HDT5_9BACT</name>
<organism evidence="2 3">
    <name type="scientific">Candidatus Gottesmanbacteria bacterium GW2011_GWA2_44_17</name>
    <dbReference type="NCBI Taxonomy" id="1618444"/>
    <lineage>
        <taxon>Bacteria</taxon>
        <taxon>Candidatus Gottesmaniibacteriota</taxon>
    </lineage>
</organism>
<dbReference type="AlphaFoldDB" id="A0A0G1HDT5"/>
<gene>
    <name evidence="2" type="ORF">UW37_C0045G0002</name>
</gene>
<accession>A0A0G1HDT5</accession>
<reference evidence="2 3" key="1">
    <citation type="journal article" date="2015" name="Nature">
        <title>rRNA introns, odd ribosomes, and small enigmatic genomes across a large radiation of phyla.</title>
        <authorList>
            <person name="Brown C.T."/>
            <person name="Hug L.A."/>
            <person name="Thomas B.C."/>
            <person name="Sharon I."/>
            <person name="Castelle C.J."/>
            <person name="Singh A."/>
            <person name="Wilkins M.J."/>
            <person name="Williams K.H."/>
            <person name="Banfield J.F."/>
        </authorList>
    </citation>
    <scope>NUCLEOTIDE SEQUENCE [LARGE SCALE GENOMIC DNA]</scope>
</reference>
<dbReference type="EMBL" id="LCIB01000045">
    <property type="protein sequence ID" value="KKT45551.1"/>
    <property type="molecule type" value="Genomic_DNA"/>
</dbReference>
<comment type="caution">
    <text evidence="2">The sequence shown here is derived from an EMBL/GenBank/DDBJ whole genome shotgun (WGS) entry which is preliminary data.</text>
</comment>
<evidence type="ECO:0000256" key="1">
    <source>
        <dbReference type="SAM" id="MobiDB-lite"/>
    </source>
</evidence>
<evidence type="ECO:0000313" key="3">
    <source>
        <dbReference type="Proteomes" id="UP000034063"/>
    </source>
</evidence>
<dbReference type="Proteomes" id="UP000034063">
    <property type="component" value="Unassembled WGS sequence"/>
</dbReference>
<sequence>MAKIKTKKPRTIFKMGTLVGLLFFSSLTVWAVQQKTSLSGKASTLSSTTDQIQRESFEVDFGGWEKGAWMPDQKAWSLNRVQEKRGVYPRPYNGKWEIAAYQDGTGDDGTVWLSKAIRVEPNSQYEVKLSLYLWSPVQTPINEWPVVAYEGLIKPEIKSSPDQWRFFKTIGYTGEVAGWKQYSYGKTIETGAKDSIIWLAFGQHVTWETPRTYFWDSVQVEINKKLKPPPPPTPKPTSTPTPIITPRPTPTPTPVATFSGIIQKPVVASICQQGTHSLFISSINENLILLQSKTYYLDKYLGKQVEVSGKITPLVECKGVLIDVTSLNLKSN</sequence>
<feature type="region of interest" description="Disordered" evidence="1">
    <location>
        <begin position="225"/>
        <end position="249"/>
    </location>
</feature>